<feature type="domain" description="HD-GYP" evidence="1">
    <location>
        <begin position="1"/>
        <end position="122"/>
    </location>
</feature>
<reference evidence="2" key="1">
    <citation type="journal article" date="2014" name="Front. Microbiol.">
        <title>High frequency of phylogenetically diverse reductive dehalogenase-homologous genes in deep subseafloor sedimentary metagenomes.</title>
        <authorList>
            <person name="Kawai M."/>
            <person name="Futagami T."/>
            <person name="Toyoda A."/>
            <person name="Takaki Y."/>
            <person name="Nishi S."/>
            <person name="Hori S."/>
            <person name="Arai W."/>
            <person name="Tsubouchi T."/>
            <person name="Morono Y."/>
            <person name="Uchiyama I."/>
            <person name="Ito T."/>
            <person name="Fujiyama A."/>
            <person name="Inagaki F."/>
            <person name="Takami H."/>
        </authorList>
    </citation>
    <scope>NUCLEOTIDE SEQUENCE</scope>
    <source>
        <strain evidence="2">Expedition CK06-06</strain>
    </source>
</reference>
<feature type="non-terminal residue" evidence="2">
    <location>
        <position position="1"/>
    </location>
</feature>
<dbReference type="CDD" id="cd00077">
    <property type="entry name" value="HDc"/>
    <property type="match status" value="1"/>
</dbReference>
<dbReference type="AlphaFoldDB" id="X1IW67"/>
<evidence type="ECO:0000259" key="1">
    <source>
        <dbReference type="PROSITE" id="PS51832"/>
    </source>
</evidence>
<dbReference type="InterPro" id="IPR003607">
    <property type="entry name" value="HD/PDEase_dom"/>
</dbReference>
<dbReference type="PROSITE" id="PS51832">
    <property type="entry name" value="HD_GYP"/>
    <property type="match status" value="1"/>
</dbReference>
<evidence type="ECO:0000313" key="2">
    <source>
        <dbReference type="EMBL" id="GAH86696.1"/>
    </source>
</evidence>
<dbReference type="SUPFAM" id="SSF109604">
    <property type="entry name" value="HD-domain/PDEase-like"/>
    <property type="match status" value="1"/>
</dbReference>
<protein>
    <recommendedName>
        <fullName evidence="1">HD-GYP domain-containing protein</fullName>
    </recommendedName>
</protein>
<dbReference type="Gene3D" id="1.10.3210.10">
    <property type="entry name" value="Hypothetical protein af1432"/>
    <property type="match status" value="1"/>
</dbReference>
<sequence>NKTGELTPEEYEHIMTHAHVGAGIVRPVVNGKVVEMIEHHHDHYDGSGMNQVVIGKDIPLGARILAVADAFDAMTSDRPYRSAMSIEEALSEIMRCTGTQFDPVVAAAFLKIPVAGIVLAGV</sequence>
<gene>
    <name evidence="2" type="ORF">S03H2_65430</name>
</gene>
<dbReference type="InterPro" id="IPR037522">
    <property type="entry name" value="HD_GYP_dom"/>
</dbReference>
<dbReference type="PANTHER" id="PTHR45228:SF4">
    <property type="entry name" value="LIPOPROTEIN"/>
    <property type="match status" value="1"/>
</dbReference>
<dbReference type="EMBL" id="BARU01042602">
    <property type="protein sequence ID" value="GAH86696.1"/>
    <property type="molecule type" value="Genomic_DNA"/>
</dbReference>
<accession>X1IW67</accession>
<name>X1IW67_9ZZZZ</name>
<dbReference type="Pfam" id="PF13487">
    <property type="entry name" value="HD_5"/>
    <property type="match status" value="1"/>
</dbReference>
<dbReference type="PANTHER" id="PTHR45228">
    <property type="entry name" value="CYCLIC DI-GMP PHOSPHODIESTERASE TM_0186-RELATED"/>
    <property type="match status" value="1"/>
</dbReference>
<organism evidence="2">
    <name type="scientific">marine sediment metagenome</name>
    <dbReference type="NCBI Taxonomy" id="412755"/>
    <lineage>
        <taxon>unclassified sequences</taxon>
        <taxon>metagenomes</taxon>
        <taxon>ecological metagenomes</taxon>
    </lineage>
</organism>
<dbReference type="InterPro" id="IPR052020">
    <property type="entry name" value="Cyclic_di-GMP/3'3'-cGAMP_PDE"/>
</dbReference>
<proteinExistence type="predicted"/>
<comment type="caution">
    <text evidence="2">The sequence shown here is derived from an EMBL/GenBank/DDBJ whole genome shotgun (WGS) entry which is preliminary data.</text>
</comment>